<organism evidence="1 2">
    <name type="scientific">Portunus trituberculatus</name>
    <name type="common">Swimming crab</name>
    <name type="synonym">Neptunus trituberculatus</name>
    <dbReference type="NCBI Taxonomy" id="210409"/>
    <lineage>
        <taxon>Eukaryota</taxon>
        <taxon>Metazoa</taxon>
        <taxon>Ecdysozoa</taxon>
        <taxon>Arthropoda</taxon>
        <taxon>Crustacea</taxon>
        <taxon>Multicrustacea</taxon>
        <taxon>Malacostraca</taxon>
        <taxon>Eumalacostraca</taxon>
        <taxon>Eucarida</taxon>
        <taxon>Decapoda</taxon>
        <taxon>Pleocyemata</taxon>
        <taxon>Brachyura</taxon>
        <taxon>Eubrachyura</taxon>
        <taxon>Portunoidea</taxon>
        <taxon>Portunidae</taxon>
        <taxon>Portuninae</taxon>
        <taxon>Portunus</taxon>
    </lineage>
</organism>
<evidence type="ECO:0000313" key="2">
    <source>
        <dbReference type="Proteomes" id="UP000324222"/>
    </source>
</evidence>
<name>A0A5B7EK39_PORTR</name>
<proteinExistence type="predicted"/>
<evidence type="ECO:0000313" key="1">
    <source>
        <dbReference type="EMBL" id="MPC33413.1"/>
    </source>
</evidence>
<protein>
    <submittedName>
        <fullName evidence="1">Uncharacterized protein</fullName>
    </submittedName>
</protein>
<comment type="caution">
    <text evidence="1">The sequence shown here is derived from an EMBL/GenBank/DDBJ whole genome shotgun (WGS) entry which is preliminary data.</text>
</comment>
<dbReference type="Proteomes" id="UP000324222">
    <property type="component" value="Unassembled WGS sequence"/>
</dbReference>
<gene>
    <name evidence="1" type="ORF">E2C01_026762</name>
</gene>
<dbReference type="EMBL" id="VSRR010002829">
    <property type="protein sequence ID" value="MPC33413.1"/>
    <property type="molecule type" value="Genomic_DNA"/>
</dbReference>
<reference evidence="1 2" key="1">
    <citation type="submission" date="2019-05" db="EMBL/GenBank/DDBJ databases">
        <title>Another draft genome of Portunus trituberculatus and its Hox gene families provides insights of decapod evolution.</title>
        <authorList>
            <person name="Jeong J.-H."/>
            <person name="Song I."/>
            <person name="Kim S."/>
            <person name="Choi T."/>
            <person name="Kim D."/>
            <person name="Ryu S."/>
            <person name="Kim W."/>
        </authorList>
    </citation>
    <scope>NUCLEOTIDE SEQUENCE [LARGE SCALE GENOMIC DNA]</scope>
    <source>
        <tissue evidence="1">Muscle</tissue>
    </source>
</reference>
<keyword evidence="2" id="KW-1185">Reference proteome</keyword>
<dbReference type="AlphaFoldDB" id="A0A5B7EK39"/>
<sequence>MLGPHMSHPAHYDVELKSFRQAWQSDSCGGAPLGRECGARRGRRYVPGAAGGDCESRLSCHRRRLLECVSVELLADSRAPLHPTHRRQLVLRWPR</sequence>
<accession>A0A5B7EK39</accession>